<dbReference type="EMBL" id="CP003108">
    <property type="protein sequence ID" value="AET67771.1"/>
    <property type="molecule type" value="Genomic_DNA"/>
</dbReference>
<evidence type="ECO:0000313" key="3">
    <source>
        <dbReference type="Proteomes" id="UP000006346"/>
    </source>
</evidence>
<keyword evidence="1" id="KW-0472">Membrane</keyword>
<protein>
    <recommendedName>
        <fullName evidence="4">DUF4083 domain-containing protein</fullName>
    </recommendedName>
</protein>
<organism evidence="2 3">
    <name type="scientific">Desulfosporosinus orientis (strain ATCC 19365 / DSM 765 / NCIMB 8382 / VKM B-1628 / Singapore I)</name>
    <name type="common">Desulfotomaculum orientis</name>
    <dbReference type="NCBI Taxonomy" id="768706"/>
    <lineage>
        <taxon>Bacteria</taxon>
        <taxon>Bacillati</taxon>
        <taxon>Bacillota</taxon>
        <taxon>Clostridia</taxon>
        <taxon>Eubacteriales</taxon>
        <taxon>Desulfitobacteriaceae</taxon>
        <taxon>Desulfosporosinus</taxon>
    </lineage>
</organism>
<dbReference type="AlphaFoldDB" id="G7W8R1"/>
<evidence type="ECO:0008006" key="4">
    <source>
        <dbReference type="Google" id="ProtNLM"/>
    </source>
</evidence>
<name>G7W8R1_DESOD</name>
<reference evidence="2 3" key="2">
    <citation type="journal article" date="2012" name="J. Bacteriol.">
        <title>Complete genome sequences of Desulfosporosinus orientis DSM765T, Desulfosporosinus youngiae DSM17734T, Desulfosporosinus meridiei DSM13257T, and Desulfosporosinus acidiphilus DSM22704T.</title>
        <authorList>
            <person name="Pester M."/>
            <person name="Brambilla E."/>
            <person name="Alazard D."/>
            <person name="Rattei T."/>
            <person name="Weinmaier T."/>
            <person name="Han J."/>
            <person name="Lucas S."/>
            <person name="Lapidus A."/>
            <person name="Cheng J.F."/>
            <person name="Goodwin L."/>
            <person name="Pitluck S."/>
            <person name="Peters L."/>
            <person name="Ovchinnikova G."/>
            <person name="Teshima H."/>
            <person name="Detter J.C."/>
            <person name="Han C.S."/>
            <person name="Tapia R."/>
            <person name="Land M.L."/>
            <person name="Hauser L."/>
            <person name="Kyrpides N.C."/>
            <person name="Ivanova N.N."/>
            <person name="Pagani I."/>
            <person name="Huntmann M."/>
            <person name="Wei C.L."/>
            <person name="Davenport K.W."/>
            <person name="Daligault H."/>
            <person name="Chain P.S."/>
            <person name="Chen A."/>
            <person name="Mavromatis K."/>
            <person name="Markowitz V."/>
            <person name="Szeto E."/>
            <person name="Mikhailova N."/>
            <person name="Pati A."/>
            <person name="Wagner M."/>
            <person name="Woyke T."/>
            <person name="Ollivier B."/>
            <person name="Klenk H.P."/>
            <person name="Spring S."/>
            <person name="Loy A."/>
        </authorList>
    </citation>
    <scope>NUCLEOTIDE SEQUENCE [LARGE SCALE GENOMIC DNA]</scope>
    <source>
        <strain evidence="3">ATCC 19365 / DSM 765 / NCIMB 8382 / VKM B-1628</strain>
    </source>
</reference>
<keyword evidence="1" id="KW-0812">Transmembrane</keyword>
<feature type="transmembrane region" description="Helical" evidence="1">
    <location>
        <begin position="12"/>
        <end position="37"/>
    </location>
</feature>
<sequence>MGGNPIVFDWSLVIMQLIPILIFIGLIVLSIFLIVSITRFLKDKTKNDQELLRKMDELIKVMSRE</sequence>
<dbReference type="RefSeq" id="WP_014184586.1">
    <property type="nucleotide sequence ID" value="NC_016584.1"/>
</dbReference>
<dbReference type="KEGG" id="dor:Desor_2167"/>
<dbReference type="PATRIC" id="fig|768706.3.peg.2185"/>
<dbReference type="HOGENOM" id="CLU_205137_0_0_9"/>
<gene>
    <name evidence="2" type="ordered locus">Desor_2167</name>
</gene>
<evidence type="ECO:0000313" key="2">
    <source>
        <dbReference type="EMBL" id="AET67771.1"/>
    </source>
</evidence>
<reference evidence="3" key="1">
    <citation type="submission" date="2011-11" db="EMBL/GenBank/DDBJ databases">
        <title>Complete sequence of Desulfosporosinus orientis DSM 765.</title>
        <authorList>
            <person name="Lucas S."/>
            <person name="Han J."/>
            <person name="Lapidus A."/>
            <person name="Cheng J.-F."/>
            <person name="Goodwin L."/>
            <person name="Pitluck S."/>
            <person name="Peters L."/>
            <person name="Ovchinnikova G."/>
            <person name="Teshima H."/>
            <person name="Detter J.C."/>
            <person name="Han C."/>
            <person name="Tapia R."/>
            <person name="Land M."/>
            <person name="Hauser L."/>
            <person name="Kyrpides N."/>
            <person name="Ivanova N."/>
            <person name="Pagani I."/>
            <person name="Pester M."/>
            <person name="Spring S."/>
            <person name="Ollivier B."/>
            <person name="Rattei T."/>
            <person name="Klenk H.-P."/>
            <person name="Wagner M."/>
            <person name="Loy A."/>
            <person name="Woyke T."/>
        </authorList>
    </citation>
    <scope>NUCLEOTIDE SEQUENCE [LARGE SCALE GENOMIC DNA]</scope>
    <source>
        <strain evidence="3">ATCC 19365 / DSM 765 / NCIMB 8382 / VKM B-1628</strain>
    </source>
</reference>
<evidence type="ECO:0000256" key="1">
    <source>
        <dbReference type="SAM" id="Phobius"/>
    </source>
</evidence>
<keyword evidence="3" id="KW-1185">Reference proteome</keyword>
<dbReference type="STRING" id="768706.Desor_2167"/>
<dbReference type="Proteomes" id="UP000006346">
    <property type="component" value="Chromosome"/>
</dbReference>
<accession>G7W8R1</accession>
<proteinExistence type="predicted"/>
<keyword evidence="1" id="KW-1133">Transmembrane helix</keyword>